<dbReference type="OrthoDB" id="502646at2"/>
<dbReference type="GO" id="GO:0016757">
    <property type="term" value="F:glycosyltransferase activity"/>
    <property type="evidence" value="ECO:0007669"/>
    <property type="project" value="InterPro"/>
</dbReference>
<dbReference type="CAZy" id="GT4">
    <property type="family name" value="Glycosyltransferase Family 4"/>
</dbReference>
<dbReference type="Gene3D" id="3.40.50.2000">
    <property type="entry name" value="Glycogen Phosphorylase B"/>
    <property type="match status" value="2"/>
</dbReference>
<evidence type="ECO:0000313" key="4">
    <source>
        <dbReference type="EMBL" id="ADN17236.1"/>
    </source>
</evidence>
<dbReference type="InterPro" id="IPR001296">
    <property type="entry name" value="Glyco_trans_1"/>
</dbReference>
<feature type="domain" description="Glycosyltransferase subfamily 4-like N-terminal" evidence="3">
    <location>
        <begin position="14"/>
        <end position="196"/>
    </location>
</feature>
<dbReference type="HOGENOM" id="CLU_009583_2_1_3"/>
<protein>
    <submittedName>
        <fullName evidence="4">Glycosyl transferase group 1</fullName>
    </submittedName>
</protein>
<dbReference type="eggNOG" id="COG0438">
    <property type="taxonomic scope" value="Bacteria"/>
</dbReference>
<evidence type="ECO:0000313" key="5">
    <source>
        <dbReference type="Proteomes" id="UP000008206"/>
    </source>
</evidence>
<dbReference type="KEGG" id="cyj:Cyan7822_5357"/>
<accession>E0U831</accession>
<keyword evidence="1 4" id="KW-0808">Transferase</keyword>
<dbReference type="Pfam" id="PF00534">
    <property type="entry name" value="Glycos_transf_1"/>
    <property type="match status" value="1"/>
</dbReference>
<proteinExistence type="predicted"/>
<evidence type="ECO:0000259" key="3">
    <source>
        <dbReference type="Pfam" id="PF13439"/>
    </source>
</evidence>
<dbReference type="Pfam" id="PF13439">
    <property type="entry name" value="Glyco_transf_4"/>
    <property type="match status" value="1"/>
</dbReference>
<reference evidence="5" key="1">
    <citation type="journal article" date="2011" name="MBio">
        <title>Novel metabolic attributes of the genus Cyanothece, comprising a group of unicellular nitrogen-fixing Cyanobacteria.</title>
        <authorList>
            <person name="Bandyopadhyay A."/>
            <person name="Elvitigala T."/>
            <person name="Welsh E."/>
            <person name="Stockel J."/>
            <person name="Liberton M."/>
            <person name="Min H."/>
            <person name="Sherman L.A."/>
            <person name="Pakrasi H.B."/>
        </authorList>
    </citation>
    <scope>NUCLEOTIDE SEQUENCE [LARGE SCALE GENOMIC DNA]</scope>
    <source>
        <strain evidence="5">PCC 7822</strain>
    </source>
</reference>
<sequence length="392" mass="44067">MKLLYTLTTYPPAIGGAQLHQHLLAQQLNKNHDIQVVSHWSQNRTDWLLGTTLKAPEESKDYIIDEIKVHQFGLSKQDKLKLLPYLPIYYPLMDIALPKIASCIQQYLSPYAEKANLIHNVRIGREGISYASLQAARKKNIPFVLTPVHHPRWKGWRYRAYNKLYQLADAVIALTQAEKQIFIDLGVSPDKIFVTGHGPILSNTADAKTFRQHYQIDEPIVLFLAQHYPYKGYQQLLQATSLVWEKIPETQFVFVGPTVAQSESYFSLFKDKRIHRLGAVSLQEKTNALAACTLLCVPSTQESFGGVYTEAWSFGKPVIGCNIPAVGEVVTNGVDGYLVSQSAPDIADSICQLLLNPSQAQAMGAAGQKKVELNFTWKRLAQKTEQVYLNLI</sequence>
<dbReference type="InterPro" id="IPR028098">
    <property type="entry name" value="Glyco_trans_4-like_N"/>
</dbReference>
<name>E0U831_GLOV7</name>
<dbReference type="Proteomes" id="UP000008206">
    <property type="component" value="Chromosome"/>
</dbReference>
<keyword evidence="5" id="KW-1185">Reference proteome</keyword>
<dbReference type="STRING" id="497965.Cyan7822_5357"/>
<dbReference type="SUPFAM" id="SSF53756">
    <property type="entry name" value="UDP-Glycosyltransferase/glycogen phosphorylase"/>
    <property type="match status" value="1"/>
</dbReference>
<dbReference type="PANTHER" id="PTHR46401">
    <property type="entry name" value="GLYCOSYLTRANSFERASE WBBK-RELATED"/>
    <property type="match status" value="1"/>
</dbReference>
<organism evidence="4 5">
    <name type="scientific">Gloeothece verrucosa (strain PCC 7822)</name>
    <name type="common">Cyanothece sp. (strain PCC 7822)</name>
    <dbReference type="NCBI Taxonomy" id="497965"/>
    <lineage>
        <taxon>Bacteria</taxon>
        <taxon>Bacillati</taxon>
        <taxon>Cyanobacteriota</taxon>
        <taxon>Cyanophyceae</taxon>
        <taxon>Oscillatoriophycideae</taxon>
        <taxon>Chroococcales</taxon>
        <taxon>Aphanothecaceae</taxon>
        <taxon>Gloeothece</taxon>
        <taxon>Gloeothece verrucosa</taxon>
    </lineage>
</organism>
<dbReference type="PANTHER" id="PTHR46401:SF2">
    <property type="entry name" value="GLYCOSYLTRANSFERASE WBBK-RELATED"/>
    <property type="match status" value="1"/>
</dbReference>
<dbReference type="AlphaFoldDB" id="E0U831"/>
<dbReference type="CDD" id="cd03801">
    <property type="entry name" value="GT4_PimA-like"/>
    <property type="match status" value="1"/>
</dbReference>
<evidence type="ECO:0000259" key="2">
    <source>
        <dbReference type="Pfam" id="PF00534"/>
    </source>
</evidence>
<dbReference type="GO" id="GO:0009103">
    <property type="term" value="P:lipopolysaccharide biosynthetic process"/>
    <property type="evidence" value="ECO:0007669"/>
    <property type="project" value="TreeGrafter"/>
</dbReference>
<dbReference type="EMBL" id="CP002198">
    <property type="protein sequence ID" value="ADN17236.1"/>
    <property type="molecule type" value="Genomic_DNA"/>
</dbReference>
<feature type="domain" description="Glycosyl transferase family 1" evidence="2">
    <location>
        <begin position="211"/>
        <end position="369"/>
    </location>
</feature>
<gene>
    <name evidence="4" type="ordered locus">Cyan7822_5357</name>
</gene>
<dbReference type="RefSeq" id="WP_013325274.1">
    <property type="nucleotide sequence ID" value="NC_014501.1"/>
</dbReference>
<evidence type="ECO:0000256" key="1">
    <source>
        <dbReference type="ARBA" id="ARBA00022679"/>
    </source>
</evidence>